<feature type="transmembrane region" description="Helical" evidence="2">
    <location>
        <begin position="20"/>
        <end position="41"/>
    </location>
</feature>
<reference evidence="3" key="1">
    <citation type="submission" date="2020-11" db="EMBL/GenBank/DDBJ databases">
        <authorList>
            <consortium name="DOE Joint Genome Institute"/>
            <person name="Ahrendt S."/>
            <person name="Riley R."/>
            <person name="Andreopoulos W."/>
            <person name="Labutti K."/>
            <person name="Pangilinan J."/>
            <person name="Ruiz-Duenas F.J."/>
            <person name="Barrasa J.M."/>
            <person name="Sanchez-Garcia M."/>
            <person name="Camarero S."/>
            <person name="Miyauchi S."/>
            <person name="Serrano A."/>
            <person name="Linde D."/>
            <person name="Babiker R."/>
            <person name="Drula E."/>
            <person name="Ayuso-Fernandez I."/>
            <person name="Pacheco R."/>
            <person name="Padilla G."/>
            <person name="Ferreira P."/>
            <person name="Barriuso J."/>
            <person name="Kellner H."/>
            <person name="Castanera R."/>
            <person name="Alfaro M."/>
            <person name="Ramirez L."/>
            <person name="Pisabarro A.G."/>
            <person name="Kuo A."/>
            <person name="Tritt A."/>
            <person name="Lipzen A."/>
            <person name="He G."/>
            <person name="Yan M."/>
            <person name="Ng V."/>
            <person name="Cullen D."/>
            <person name="Martin F."/>
            <person name="Rosso M.-N."/>
            <person name="Henrissat B."/>
            <person name="Hibbett D."/>
            <person name="Martinez A.T."/>
            <person name="Grigoriev I.V."/>
        </authorList>
    </citation>
    <scope>NUCLEOTIDE SEQUENCE</scope>
    <source>
        <strain evidence="3">CBS 506.95</strain>
    </source>
</reference>
<feature type="region of interest" description="Disordered" evidence="1">
    <location>
        <begin position="421"/>
        <end position="500"/>
    </location>
</feature>
<comment type="caution">
    <text evidence="3">The sequence shown here is derived from an EMBL/GenBank/DDBJ whole genome shotgun (WGS) entry which is preliminary data.</text>
</comment>
<feature type="compositionally biased region" description="Low complexity" evidence="1">
    <location>
        <begin position="266"/>
        <end position="276"/>
    </location>
</feature>
<evidence type="ECO:0000313" key="3">
    <source>
        <dbReference type="EMBL" id="KAF9530507.1"/>
    </source>
</evidence>
<protein>
    <submittedName>
        <fullName evidence="3">Uncharacterized protein</fullName>
    </submittedName>
</protein>
<feature type="compositionally biased region" description="Polar residues" evidence="1">
    <location>
        <begin position="490"/>
        <end position="499"/>
    </location>
</feature>
<feature type="compositionally biased region" description="Acidic residues" evidence="1">
    <location>
        <begin position="460"/>
        <end position="476"/>
    </location>
</feature>
<dbReference type="Proteomes" id="UP000807306">
    <property type="component" value="Unassembled WGS sequence"/>
</dbReference>
<name>A0A9P6JR90_9AGAR</name>
<feature type="region of interest" description="Disordered" evidence="1">
    <location>
        <begin position="266"/>
        <end position="286"/>
    </location>
</feature>
<feature type="compositionally biased region" description="Acidic residues" evidence="1">
    <location>
        <begin position="584"/>
        <end position="593"/>
    </location>
</feature>
<feature type="region of interest" description="Disordered" evidence="1">
    <location>
        <begin position="584"/>
        <end position="604"/>
    </location>
</feature>
<dbReference type="AlphaFoldDB" id="A0A9P6JR90"/>
<dbReference type="EMBL" id="MU157839">
    <property type="protein sequence ID" value="KAF9530507.1"/>
    <property type="molecule type" value="Genomic_DNA"/>
</dbReference>
<feature type="compositionally biased region" description="Polar residues" evidence="1">
    <location>
        <begin position="439"/>
        <end position="449"/>
    </location>
</feature>
<feature type="compositionally biased region" description="Low complexity" evidence="1">
    <location>
        <begin position="162"/>
        <end position="176"/>
    </location>
</feature>
<keyword evidence="2" id="KW-0472">Membrane</keyword>
<dbReference type="OrthoDB" id="2686083at2759"/>
<evidence type="ECO:0000313" key="4">
    <source>
        <dbReference type="Proteomes" id="UP000807306"/>
    </source>
</evidence>
<keyword evidence="2" id="KW-1133">Transmembrane helix</keyword>
<feature type="compositionally biased region" description="Low complexity" evidence="1">
    <location>
        <begin position="796"/>
        <end position="806"/>
    </location>
</feature>
<proteinExistence type="predicted"/>
<keyword evidence="2" id="KW-0812">Transmembrane</keyword>
<feature type="compositionally biased region" description="Acidic residues" evidence="1">
    <location>
        <begin position="761"/>
        <end position="785"/>
    </location>
</feature>
<feature type="region of interest" description="Disordered" evidence="1">
    <location>
        <begin position="753"/>
        <end position="811"/>
    </location>
</feature>
<organism evidence="3 4">
    <name type="scientific">Crepidotus variabilis</name>
    <dbReference type="NCBI Taxonomy" id="179855"/>
    <lineage>
        <taxon>Eukaryota</taxon>
        <taxon>Fungi</taxon>
        <taxon>Dikarya</taxon>
        <taxon>Basidiomycota</taxon>
        <taxon>Agaricomycotina</taxon>
        <taxon>Agaricomycetes</taxon>
        <taxon>Agaricomycetidae</taxon>
        <taxon>Agaricales</taxon>
        <taxon>Agaricineae</taxon>
        <taxon>Crepidotaceae</taxon>
        <taxon>Crepidotus</taxon>
    </lineage>
</organism>
<evidence type="ECO:0000256" key="2">
    <source>
        <dbReference type="SAM" id="Phobius"/>
    </source>
</evidence>
<keyword evidence="4" id="KW-1185">Reference proteome</keyword>
<sequence>MEKVILSLLFPTALSVPNAMFLIIAYVVGAILASALAIRTFRFVKQHRSPMIALPKPVSGATASRSTFSLGRATVWSWPIWTRLWVHKPLAIASAPAEGKAATVATFKKLAIELLPTTGLPPYPKAIPTPPPIAQLVDLGLPHTPPPSETTRSGHPFLYNDSSRPSSPSPNRSSSPILRPQSVIYPSGRRSPSPQALLVTSPPRNHKRTRSLGGVVVRRASGGYSGLRNQVDLEMQELLPSHTRGFSGDQLLIDFSPSKDAIRLTSSNSTMSSESTQPFVDIGDDPFGDDYRPSSERVDEQWKWFGASSPTKVRSYDSHSNLHRLSAWPVTPSLAPSITKLVAPVPIPLPSPNPSYLVDTALEDSFSRKFSSFDSGRTLVEPWEDNKIPLVDPFGDDFAVDLNVVTQESAMLLPEASEAPDLKEITPPHSPQPHRQPSNSTLLTPSSQPVLAPESPNGVQDEDEDSDLILNVDEDLSLPPSTPPHGECLPQQNPHTSVSKLEDDKLNDASTSLENCDVDDIETVDMLEAVAMEYEVQEIIQHQEVVEKSPGGSLLPTALNDQVSDEEVPELNLESGCATESEDVMYEEEAEDDATPKATPTSENIDLLPEVETMPASIELPLDVVDAQSAEYPDPDLLPLPEFILNKEYYQEREAIPLPRLQMPTPPASPPSMSPIRLSLISNSTSVSPQTTKALTPVEVKPNSTIIARPAVTVSPPLSMFTCSDDKDDGATPIAVIANKPVWTSLPSEKADAPAVFCEDKDSDTDEELTTDEDAFEENSSESSEDVAAKESLPGSFPDSDTSSSSNVQEKSVTTTIGARLASSSVPSFRPSARDIIRQPLEIALAMQLRPGLGAGADPAWMVRFLMAMFGWLAVVVSGQPEY</sequence>
<evidence type="ECO:0000256" key="1">
    <source>
        <dbReference type="SAM" id="MobiDB-lite"/>
    </source>
</evidence>
<feature type="region of interest" description="Disordered" evidence="1">
    <location>
        <begin position="134"/>
        <end position="212"/>
    </location>
</feature>
<gene>
    <name evidence="3" type="ORF">CPB83DRAFT_905159</name>
</gene>
<accession>A0A9P6JR90</accession>